<proteinExistence type="predicted"/>
<dbReference type="Proteomes" id="UP000001357">
    <property type="component" value="Unassembled WGS sequence"/>
</dbReference>
<gene>
    <name evidence="1" type="ORF">MONBRDRAFT_21885</name>
</gene>
<organism evidence="1 2">
    <name type="scientific">Monosiga brevicollis</name>
    <name type="common">Choanoflagellate</name>
    <dbReference type="NCBI Taxonomy" id="81824"/>
    <lineage>
        <taxon>Eukaryota</taxon>
        <taxon>Choanoflagellata</taxon>
        <taxon>Craspedida</taxon>
        <taxon>Salpingoecidae</taxon>
        <taxon>Monosiga</taxon>
    </lineage>
</organism>
<keyword evidence="2" id="KW-1185">Reference proteome</keyword>
<evidence type="ECO:0000313" key="1">
    <source>
        <dbReference type="EMBL" id="EDQ92317.1"/>
    </source>
</evidence>
<dbReference type="AlphaFoldDB" id="A9UNW7"/>
<dbReference type="InParanoid" id="A9UNW7"/>
<dbReference type="Pfam" id="PF21672">
    <property type="entry name" value="COMM_HN"/>
    <property type="match status" value="1"/>
</dbReference>
<dbReference type="InterPro" id="IPR037354">
    <property type="entry name" value="Commd2"/>
</dbReference>
<accession>A9UNW7</accession>
<dbReference type="EMBL" id="CH991543">
    <property type="protein sequence ID" value="EDQ92317.1"/>
    <property type="molecule type" value="Genomic_DNA"/>
</dbReference>
<dbReference type="PANTHER" id="PTHR15857">
    <property type="entry name" value="COMM DOMAIN CONTAINING PROTEIN 2"/>
    <property type="match status" value="1"/>
</dbReference>
<dbReference type="KEGG" id="mbr:MONBRDRAFT_21885"/>
<dbReference type="GeneID" id="5887522"/>
<reference evidence="1 2" key="1">
    <citation type="journal article" date="2008" name="Nature">
        <title>The genome of the choanoflagellate Monosiga brevicollis and the origin of metazoans.</title>
        <authorList>
            <consortium name="JGI Sequencing"/>
            <person name="King N."/>
            <person name="Westbrook M.J."/>
            <person name="Young S.L."/>
            <person name="Kuo A."/>
            <person name="Abedin M."/>
            <person name="Chapman J."/>
            <person name="Fairclough S."/>
            <person name="Hellsten U."/>
            <person name="Isogai Y."/>
            <person name="Letunic I."/>
            <person name="Marr M."/>
            <person name="Pincus D."/>
            <person name="Putnam N."/>
            <person name="Rokas A."/>
            <person name="Wright K.J."/>
            <person name="Zuzow R."/>
            <person name="Dirks W."/>
            <person name="Good M."/>
            <person name="Goodstein D."/>
            <person name="Lemons D."/>
            <person name="Li W."/>
            <person name="Lyons J.B."/>
            <person name="Morris A."/>
            <person name="Nichols S."/>
            <person name="Richter D.J."/>
            <person name="Salamov A."/>
            <person name="Bork P."/>
            <person name="Lim W.A."/>
            <person name="Manning G."/>
            <person name="Miller W.T."/>
            <person name="McGinnis W."/>
            <person name="Shapiro H."/>
            <person name="Tjian R."/>
            <person name="Grigoriev I.V."/>
            <person name="Rokhsar D."/>
        </authorList>
    </citation>
    <scope>NUCLEOTIDE SEQUENCE [LARGE SCALE GENOMIC DNA]</scope>
    <source>
        <strain evidence="2">MX1 / ATCC 50154</strain>
    </source>
</reference>
<dbReference type="eggNOG" id="ENOG502QU0W">
    <property type="taxonomic scope" value="Eukaryota"/>
</dbReference>
<name>A9UNW7_MONBE</name>
<evidence type="ECO:0000313" key="2">
    <source>
        <dbReference type="Proteomes" id="UP000001357"/>
    </source>
</evidence>
<evidence type="ECO:0008006" key="3">
    <source>
        <dbReference type="Google" id="ProtNLM"/>
    </source>
</evidence>
<protein>
    <recommendedName>
        <fullName evidence="3">COMM domain-containing protein</fullName>
    </recommendedName>
</protein>
<dbReference type="RefSeq" id="XP_001742079.1">
    <property type="nucleotide sequence ID" value="XM_001742027.1"/>
</dbReference>
<dbReference type="FunCoup" id="A9UNW7">
    <property type="interactions" value="1043"/>
</dbReference>
<dbReference type="PANTHER" id="PTHR15857:SF0">
    <property type="entry name" value="COMM DOMAIN-CONTAINING PROTEIN 2"/>
    <property type="match status" value="1"/>
</dbReference>
<dbReference type="STRING" id="81824.A9UNW7"/>
<sequence length="189" mass="21188">MLLVLSAEHKAHLQLLGTLDPAIVTEFGNIAIDFLQNGTNQKVYQSAAKKLGLPLTDVSSAVEGIMFLLLECVRLNIEETDLHDSLLTLSFPTEFSTQLIEIYKTHHEFLRYVLDTLGPEVAQRSLYHQHHLSCVLRLDTTRPGERGAVQSNVLETDVTTLLHVTQQLKQALKEATTAHHRKVSRSVRS</sequence>